<dbReference type="PROSITE" id="PS51118">
    <property type="entry name" value="HTH_HXLR"/>
    <property type="match status" value="1"/>
</dbReference>
<gene>
    <name evidence="5" type="primary">ytcD_1</name>
    <name evidence="5" type="ORF">WY13_00530</name>
</gene>
<dbReference type="AlphaFoldDB" id="A0A162J7V9"/>
<protein>
    <submittedName>
        <fullName evidence="5">Putative HTH-type transcriptional regulator YtcD</fullName>
    </submittedName>
</protein>
<keyword evidence="3" id="KW-0804">Transcription</keyword>
<reference evidence="5 6" key="1">
    <citation type="journal article" date="2015" name="Biotechnol. Bioeng.">
        <title>Genome sequence and phenotypic characterization of Caulobacter segnis.</title>
        <authorList>
            <person name="Patel S."/>
            <person name="Fletcher B."/>
            <person name="Scott D.C."/>
            <person name="Ely B."/>
        </authorList>
    </citation>
    <scope>NUCLEOTIDE SEQUENCE [LARGE SCALE GENOMIC DNA]</scope>
    <source>
        <strain evidence="5 6">ERI-2</strain>
    </source>
</reference>
<keyword evidence="1" id="KW-0805">Transcription regulation</keyword>
<dbReference type="GO" id="GO:0003677">
    <property type="term" value="F:DNA binding"/>
    <property type="evidence" value="ECO:0007669"/>
    <property type="project" value="UniProtKB-KW"/>
</dbReference>
<dbReference type="InterPro" id="IPR036388">
    <property type="entry name" value="WH-like_DNA-bd_sf"/>
</dbReference>
<name>A0A162J7V9_9CLOT</name>
<evidence type="ECO:0000313" key="6">
    <source>
        <dbReference type="Proteomes" id="UP000077407"/>
    </source>
</evidence>
<dbReference type="PATRIC" id="fig|1538.10.peg.1026"/>
<dbReference type="Proteomes" id="UP000077407">
    <property type="component" value="Unassembled WGS sequence"/>
</dbReference>
<dbReference type="EMBL" id="LITT01000005">
    <property type="protein sequence ID" value="OAA91565.1"/>
    <property type="molecule type" value="Genomic_DNA"/>
</dbReference>
<dbReference type="InterPro" id="IPR036390">
    <property type="entry name" value="WH_DNA-bd_sf"/>
</dbReference>
<evidence type="ECO:0000259" key="4">
    <source>
        <dbReference type="PROSITE" id="PS51118"/>
    </source>
</evidence>
<feature type="domain" description="HTH hxlR-type" evidence="4">
    <location>
        <begin position="1"/>
        <end position="97"/>
    </location>
</feature>
<proteinExistence type="predicted"/>
<evidence type="ECO:0000256" key="3">
    <source>
        <dbReference type="ARBA" id="ARBA00023163"/>
    </source>
</evidence>
<evidence type="ECO:0000256" key="2">
    <source>
        <dbReference type="ARBA" id="ARBA00023125"/>
    </source>
</evidence>
<dbReference type="PANTHER" id="PTHR33204">
    <property type="entry name" value="TRANSCRIPTIONAL REGULATOR, MARR FAMILY"/>
    <property type="match status" value="1"/>
</dbReference>
<dbReference type="Gene3D" id="1.10.10.10">
    <property type="entry name" value="Winged helix-like DNA-binding domain superfamily/Winged helix DNA-binding domain"/>
    <property type="match status" value="1"/>
</dbReference>
<dbReference type="InterPro" id="IPR002577">
    <property type="entry name" value="HTH_HxlR"/>
</dbReference>
<accession>A0A162J7V9</accession>
<keyword evidence="2" id="KW-0238">DNA-binding</keyword>
<dbReference type="Pfam" id="PF01638">
    <property type="entry name" value="HxlR"/>
    <property type="match status" value="1"/>
</dbReference>
<comment type="caution">
    <text evidence="5">The sequence shown here is derived from an EMBL/GenBank/DDBJ whole genome shotgun (WGS) entry which is preliminary data.</text>
</comment>
<dbReference type="PANTHER" id="PTHR33204:SF29">
    <property type="entry name" value="TRANSCRIPTIONAL REGULATOR"/>
    <property type="match status" value="1"/>
</dbReference>
<sequence length="99" mass="11528">MELTLDIIGGKWKPLIIWHLGEKTLRFSELKRTLPNITQKMLTQQLRALEEDQLVNRFVYAEVPPKVEYSLTEKGKTLLPVLSTLCEWAIEYYNSMTSS</sequence>
<organism evidence="5 6">
    <name type="scientific">Clostridium ljungdahlii</name>
    <dbReference type="NCBI Taxonomy" id="1538"/>
    <lineage>
        <taxon>Bacteria</taxon>
        <taxon>Bacillati</taxon>
        <taxon>Bacillota</taxon>
        <taxon>Clostridia</taxon>
        <taxon>Eubacteriales</taxon>
        <taxon>Clostridiaceae</taxon>
        <taxon>Clostridium</taxon>
    </lineage>
</organism>
<dbReference type="SUPFAM" id="SSF46785">
    <property type="entry name" value="Winged helix' DNA-binding domain"/>
    <property type="match status" value="1"/>
</dbReference>
<evidence type="ECO:0000313" key="5">
    <source>
        <dbReference type="EMBL" id="OAA91565.1"/>
    </source>
</evidence>
<evidence type="ECO:0000256" key="1">
    <source>
        <dbReference type="ARBA" id="ARBA00023015"/>
    </source>
</evidence>